<dbReference type="GO" id="GO:1990481">
    <property type="term" value="P:mRNA pseudouridine synthesis"/>
    <property type="evidence" value="ECO:0007669"/>
    <property type="project" value="TreeGrafter"/>
</dbReference>
<proteinExistence type="inferred from homology"/>
<evidence type="ECO:0000256" key="2">
    <source>
        <dbReference type="ARBA" id="ARBA00005642"/>
    </source>
</evidence>
<feature type="domain" description="tRNA pseudouridylate synthase B C-terminal" evidence="7">
    <location>
        <begin position="179"/>
        <end position="237"/>
    </location>
</feature>
<feature type="domain" description="Pseudouridine synthase II N-terminal" evidence="6">
    <location>
        <begin position="26"/>
        <end position="178"/>
    </location>
</feature>
<protein>
    <recommendedName>
        <fullName evidence="5">tRNA pseudouridine synthase B</fullName>
        <ecNumber evidence="5">5.4.99.25</ecNumber>
    </recommendedName>
    <alternativeName>
        <fullName evidence="5">tRNA pseudouridine(55) synthase</fullName>
        <shortName evidence="5">Psi55 synthase</shortName>
    </alternativeName>
    <alternativeName>
        <fullName evidence="5">tRNA pseudouridylate synthase</fullName>
    </alternativeName>
    <alternativeName>
        <fullName evidence="5">tRNA-uridine isomerase</fullName>
    </alternativeName>
</protein>
<dbReference type="Gene3D" id="3.30.2350.10">
    <property type="entry name" value="Pseudouridine synthase"/>
    <property type="match status" value="1"/>
</dbReference>
<dbReference type="EMBL" id="VCIW01000005">
    <property type="protein sequence ID" value="TLS52246.1"/>
    <property type="molecule type" value="Genomic_DNA"/>
</dbReference>
<dbReference type="InterPro" id="IPR032819">
    <property type="entry name" value="TruB_C"/>
</dbReference>
<sequence>MTEWEGVFPLWKDAGMTSHDCVSKARKLFRMKRIGHTGTLDPEVSGVLPLCLGRATRIVEYLQELPKTYEAEMTIGYATDTEDATGTVVERVEAVDLTEADIRAATGRFVGDIEQTPPMYSAVKVEGKRLYELARAGVEVERKSRVVTIHVIDVTEIRRDGPYYKVAMTVVCSKGTYIRTLCADLGRSLGYPAVMSALVRTGSGPIRREQCLTLAEAARLAEEDRLGEALLPIGEALSFLPRGDVSDAAVVPALQGRKLYAKAVRLASTAGEPSPEQAATRASERADDHAVYRLYGGDRLIGLYRKDADDDLFVPLKLFT</sequence>
<dbReference type="RefSeq" id="WP_138193903.1">
    <property type="nucleotide sequence ID" value="NZ_VCIW01000005.1"/>
</dbReference>
<evidence type="ECO:0000256" key="4">
    <source>
        <dbReference type="ARBA" id="ARBA00023235"/>
    </source>
</evidence>
<comment type="caution">
    <text evidence="8">The sequence shown here is derived from an EMBL/GenBank/DDBJ whole genome shotgun (WGS) entry which is preliminary data.</text>
</comment>
<reference evidence="8 9" key="1">
    <citation type="submission" date="2019-05" db="EMBL/GenBank/DDBJ databases">
        <authorList>
            <person name="Narsing Rao M.P."/>
            <person name="Li W.J."/>
        </authorList>
    </citation>
    <scope>NUCLEOTIDE SEQUENCE [LARGE SCALE GENOMIC DNA]</scope>
    <source>
        <strain evidence="8 9">SYSU_K30003</strain>
    </source>
</reference>
<evidence type="ECO:0000256" key="5">
    <source>
        <dbReference type="HAMAP-Rule" id="MF_01080"/>
    </source>
</evidence>
<evidence type="ECO:0000313" key="8">
    <source>
        <dbReference type="EMBL" id="TLS52246.1"/>
    </source>
</evidence>
<dbReference type="CDD" id="cd02573">
    <property type="entry name" value="PseudoU_synth_EcTruB"/>
    <property type="match status" value="1"/>
</dbReference>
<comment type="function">
    <text evidence="5">Responsible for synthesis of pseudouridine from uracil-55 in the psi GC loop of transfer RNAs.</text>
</comment>
<dbReference type="SUPFAM" id="SSF55120">
    <property type="entry name" value="Pseudouridine synthase"/>
    <property type="match status" value="1"/>
</dbReference>
<dbReference type="Proteomes" id="UP000309676">
    <property type="component" value="Unassembled WGS sequence"/>
</dbReference>
<dbReference type="EC" id="5.4.99.25" evidence="5"/>
<dbReference type="GO" id="GO:0160148">
    <property type="term" value="F:tRNA pseudouridine(55) synthase activity"/>
    <property type="evidence" value="ECO:0007669"/>
    <property type="project" value="UniProtKB-EC"/>
</dbReference>
<dbReference type="NCBIfam" id="TIGR00431">
    <property type="entry name" value="TruB"/>
    <property type="match status" value="1"/>
</dbReference>
<comment type="catalytic activity">
    <reaction evidence="1 5">
        <text>uridine(55) in tRNA = pseudouridine(55) in tRNA</text>
        <dbReference type="Rhea" id="RHEA:42532"/>
        <dbReference type="Rhea" id="RHEA-COMP:10101"/>
        <dbReference type="Rhea" id="RHEA-COMP:10102"/>
        <dbReference type="ChEBI" id="CHEBI:65314"/>
        <dbReference type="ChEBI" id="CHEBI:65315"/>
        <dbReference type="EC" id="5.4.99.25"/>
    </reaction>
</comment>
<keyword evidence="9" id="KW-1185">Reference proteome</keyword>
<keyword evidence="4 5" id="KW-0413">Isomerase</keyword>
<dbReference type="GO" id="GO:0031119">
    <property type="term" value="P:tRNA pseudouridine synthesis"/>
    <property type="evidence" value="ECO:0007669"/>
    <property type="project" value="UniProtKB-UniRule"/>
</dbReference>
<feature type="active site" description="Nucleophile" evidence="5">
    <location>
        <position position="41"/>
    </location>
</feature>
<dbReference type="FunFam" id="3.30.2350.10:FF:000011">
    <property type="entry name" value="tRNA pseudouridine synthase B"/>
    <property type="match status" value="1"/>
</dbReference>
<evidence type="ECO:0000256" key="3">
    <source>
        <dbReference type="ARBA" id="ARBA00022694"/>
    </source>
</evidence>
<dbReference type="OrthoDB" id="9802309at2"/>
<dbReference type="PANTHER" id="PTHR13767">
    <property type="entry name" value="TRNA-PSEUDOURIDINE SYNTHASE"/>
    <property type="match status" value="1"/>
</dbReference>
<dbReference type="InterPro" id="IPR002501">
    <property type="entry name" value="PsdUridine_synth_N"/>
</dbReference>
<comment type="similarity">
    <text evidence="2 5">Belongs to the pseudouridine synthase TruB family. Type 1 subfamily.</text>
</comment>
<gene>
    <name evidence="5 8" type="primary">truB</name>
    <name evidence="8" type="ORF">FE782_09725</name>
</gene>
<evidence type="ECO:0000259" key="6">
    <source>
        <dbReference type="Pfam" id="PF01509"/>
    </source>
</evidence>
<evidence type="ECO:0000256" key="1">
    <source>
        <dbReference type="ARBA" id="ARBA00000385"/>
    </source>
</evidence>
<organism evidence="8 9">
    <name type="scientific">Paenibacillus antri</name>
    <dbReference type="NCBI Taxonomy" id="2582848"/>
    <lineage>
        <taxon>Bacteria</taxon>
        <taxon>Bacillati</taxon>
        <taxon>Bacillota</taxon>
        <taxon>Bacilli</taxon>
        <taxon>Bacillales</taxon>
        <taxon>Paenibacillaceae</taxon>
        <taxon>Paenibacillus</taxon>
    </lineage>
</organism>
<dbReference type="Pfam" id="PF01509">
    <property type="entry name" value="TruB_N"/>
    <property type="match status" value="1"/>
</dbReference>
<dbReference type="PANTHER" id="PTHR13767:SF2">
    <property type="entry name" value="PSEUDOURIDYLATE SYNTHASE TRUB1"/>
    <property type="match status" value="1"/>
</dbReference>
<dbReference type="InterPro" id="IPR014780">
    <property type="entry name" value="tRNA_psdUridine_synth_TruB"/>
</dbReference>
<keyword evidence="3 5" id="KW-0819">tRNA processing</keyword>
<evidence type="ECO:0000259" key="7">
    <source>
        <dbReference type="Pfam" id="PF16198"/>
    </source>
</evidence>
<dbReference type="AlphaFoldDB" id="A0A5R9GD42"/>
<dbReference type="Pfam" id="PF16198">
    <property type="entry name" value="TruB_C_2"/>
    <property type="match status" value="1"/>
</dbReference>
<evidence type="ECO:0000313" key="9">
    <source>
        <dbReference type="Proteomes" id="UP000309676"/>
    </source>
</evidence>
<dbReference type="InterPro" id="IPR020103">
    <property type="entry name" value="PsdUridine_synth_cat_dom_sf"/>
</dbReference>
<dbReference type="GO" id="GO:0003723">
    <property type="term" value="F:RNA binding"/>
    <property type="evidence" value="ECO:0007669"/>
    <property type="project" value="InterPro"/>
</dbReference>
<dbReference type="HAMAP" id="MF_01080">
    <property type="entry name" value="TruB_bact"/>
    <property type="match status" value="1"/>
</dbReference>
<accession>A0A5R9GD42</accession>
<name>A0A5R9GD42_9BACL</name>